<evidence type="ECO:0000313" key="1">
    <source>
        <dbReference type="EMBL" id="CAH2084371.1"/>
    </source>
</evidence>
<dbReference type="EMBL" id="CAKOGL010000003">
    <property type="protein sequence ID" value="CAH2084371.1"/>
    <property type="molecule type" value="Genomic_DNA"/>
</dbReference>
<comment type="caution">
    <text evidence="1">The sequence shown here is derived from an EMBL/GenBank/DDBJ whole genome shotgun (WGS) entry which is preliminary data.</text>
</comment>
<proteinExistence type="predicted"/>
<keyword evidence="2" id="KW-1185">Reference proteome</keyword>
<sequence>MKIASGYAIPKIKSKEILAIPWWSEELAMLKRQVATRKRRIRCAAPVRRQMVVEEYLKAKARYETERSTEDALYTLVKYVRHNLERRRIVVLISLDIEGAFDNAWWPKIRVRLAEEKCPINIRRLLGNYLSDRRVTARIWRPKATMPRHSPTMWCWCSKVRRPSRSNDGPTTPSNV</sequence>
<organism evidence="1 2">
    <name type="scientific">Euphydryas editha</name>
    <name type="common">Edith's checkerspot</name>
    <dbReference type="NCBI Taxonomy" id="104508"/>
    <lineage>
        <taxon>Eukaryota</taxon>
        <taxon>Metazoa</taxon>
        <taxon>Ecdysozoa</taxon>
        <taxon>Arthropoda</taxon>
        <taxon>Hexapoda</taxon>
        <taxon>Insecta</taxon>
        <taxon>Pterygota</taxon>
        <taxon>Neoptera</taxon>
        <taxon>Endopterygota</taxon>
        <taxon>Lepidoptera</taxon>
        <taxon>Glossata</taxon>
        <taxon>Ditrysia</taxon>
        <taxon>Papilionoidea</taxon>
        <taxon>Nymphalidae</taxon>
        <taxon>Nymphalinae</taxon>
        <taxon>Euphydryas</taxon>
    </lineage>
</organism>
<dbReference type="AlphaFoldDB" id="A0AAU9TC10"/>
<evidence type="ECO:0008006" key="3">
    <source>
        <dbReference type="Google" id="ProtNLM"/>
    </source>
</evidence>
<dbReference type="Proteomes" id="UP001153954">
    <property type="component" value="Unassembled WGS sequence"/>
</dbReference>
<name>A0AAU9TC10_EUPED</name>
<reference evidence="1" key="1">
    <citation type="submission" date="2022-03" db="EMBL/GenBank/DDBJ databases">
        <authorList>
            <person name="Tunstrom K."/>
        </authorList>
    </citation>
    <scope>NUCLEOTIDE SEQUENCE</scope>
</reference>
<gene>
    <name evidence="1" type="ORF">EEDITHA_LOCUS945</name>
</gene>
<protein>
    <recommendedName>
        <fullName evidence="3">Reverse transcriptase domain-containing protein</fullName>
    </recommendedName>
</protein>
<accession>A0AAU9TC10</accession>
<evidence type="ECO:0000313" key="2">
    <source>
        <dbReference type="Proteomes" id="UP001153954"/>
    </source>
</evidence>